<organism evidence="2 3">
    <name type="scientific">Rhizobium hainanense</name>
    <dbReference type="NCBI Taxonomy" id="52131"/>
    <lineage>
        <taxon>Bacteria</taxon>
        <taxon>Pseudomonadati</taxon>
        <taxon>Pseudomonadota</taxon>
        <taxon>Alphaproteobacteria</taxon>
        <taxon>Hyphomicrobiales</taxon>
        <taxon>Rhizobiaceae</taxon>
        <taxon>Rhizobium/Agrobacterium group</taxon>
        <taxon>Rhizobium</taxon>
    </lineage>
</organism>
<accession>A0A1C3V2Q2</accession>
<dbReference type="Pfam" id="PF07931">
    <property type="entry name" value="CPT"/>
    <property type="match status" value="1"/>
</dbReference>
<dbReference type="GO" id="GO:0005524">
    <property type="term" value="F:ATP binding"/>
    <property type="evidence" value="ECO:0007669"/>
    <property type="project" value="InterPro"/>
</dbReference>
<reference evidence="3" key="1">
    <citation type="submission" date="2016-08" db="EMBL/GenBank/DDBJ databases">
        <authorList>
            <person name="Varghese N."/>
            <person name="Submissions Spin"/>
        </authorList>
    </citation>
    <scope>NUCLEOTIDE SEQUENCE [LARGE SCALE GENOMIC DNA]</scope>
    <source>
        <strain evidence="3">CCBAU 57015</strain>
    </source>
</reference>
<gene>
    <name evidence="2" type="ORF">GA0061100_104200</name>
</gene>
<evidence type="ECO:0000313" key="3">
    <source>
        <dbReference type="Proteomes" id="UP000186228"/>
    </source>
</evidence>
<proteinExistence type="predicted"/>
<feature type="binding site" evidence="1">
    <location>
        <begin position="11"/>
        <end position="18"/>
    </location>
    <ligand>
        <name>ATP</name>
        <dbReference type="ChEBI" id="CHEBI:30616"/>
    </ligand>
</feature>
<dbReference type="Proteomes" id="UP000186228">
    <property type="component" value="Unassembled WGS sequence"/>
</dbReference>
<evidence type="ECO:0000256" key="1">
    <source>
        <dbReference type="PIRSR" id="PIRSR007531-2"/>
    </source>
</evidence>
<dbReference type="InterPro" id="IPR027417">
    <property type="entry name" value="P-loop_NTPase"/>
</dbReference>
<dbReference type="GO" id="GO:0016740">
    <property type="term" value="F:transferase activity"/>
    <property type="evidence" value="ECO:0007669"/>
    <property type="project" value="UniProtKB-KW"/>
</dbReference>
<dbReference type="OrthoDB" id="67453at2"/>
<dbReference type="EMBL" id="FMAC01000004">
    <property type="protein sequence ID" value="SCB22021.1"/>
    <property type="molecule type" value="Genomic_DNA"/>
</dbReference>
<dbReference type="STRING" id="52131.GA0061100_104200"/>
<dbReference type="PIRSF" id="PIRSF007531">
    <property type="entry name" value="CPT"/>
    <property type="match status" value="1"/>
</dbReference>
<dbReference type="RefSeq" id="WP_075853465.1">
    <property type="nucleotide sequence ID" value="NZ_FMAC01000004.1"/>
</dbReference>
<dbReference type="InterPro" id="IPR012853">
    <property type="entry name" value="CPT"/>
</dbReference>
<dbReference type="AlphaFoldDB" id="A0A1C3V2Q2"/>
<name>A0A1C3V2Q2_9HYPH</name>
<protein>
    <submittedName>
        <fullName evidence="2">Chloramphenicol 3-O phosphotransferase</fullName>
    </submittedName>
</protein>
<dbReference type="Gene3D" id="3.40.50.300">
    <property type="entry name" value="P-loop containing nucleotide triphosphate hydrolases"/>
    <property type="match status" value="1"/>
</dbReference>
<sequence>MIPGRIIFLNGTSSAGKSTLAKALREALPEFCYYASDQLADAGFRATKRGPTAELPNERSRFFDGFHRSIVAFANAGNDLIVEHIVEEQSWADQLNDLFARLDVFWVGVYAPVEEIERRERERGNRYIGEARYHLKTHDYCRYDLEVDTTRPLDALVAIIIEEWEKRRTAAT</sequence>
<keyword evidence="2" id="KW-0808">Transferase</keyword>
<dbReference type="SUPFAM" id="SSF52540">
    <property type="entry name" value="P-loop containing nucleoside triphosphate hydrolases"/>
    <property type="match status" value="1"/>
</dbReference>
<keyword evidence="3" id="KW-1185">Reference proteome</keyword>
<evidence type="ECO:0000313" key="2">
    <source>
        <dbReference type="EMBL" id="SCB22021.1"/>
    </source>
</evidence>